<protein>
    <submittedName>
        <fullName evidence="2">Helix-turn-helix</fullName>
    </submittedName>
</protein>
<feature type="domain" description="HTH cro/C1-type" evidence="1">
    <location>
        <begin position="56"/>
        <end position="90"/>
    </location>
</feature>
<dbReference type="InterPro" id="IPR010982">
    <property type="entry name" value="Lambda_DNA-bd_dom_sf"/>
</dbReference>
<dbReference type="Proteomes" id="UP000198943">
    <property type="component" value="Unassembled WGS sequence"/>
</dbReference>
<dbReference type="PROSITE" id="PS50943">
    <property type="entry name" value="HTH_CROC1"/>
    <property type="match status" value="1"/>
</dbReference>
<accession>A0A1G6KR03</accession>
<keyword evidence="3" id="KW-1185">Reference proteome</keyword>
<evidence type="ECO:0000259" key="1">
    <source>
        <dbReference type="PROSITE" id="PS50943"/>
    </source>
</evidence>
<dbReference type="GO" id="GO:0003677">
    <property type="term" value="F:DNA binding"/>
    <property type="evidence" value="ECO:0007669"/>
    <property type="project" value="InterPro"/>
</dbReference>
<dbReference type="SMART" id="SM00530">
    <property type="entry name" value="HTH_XRE"/>
    <property type="match status" value="1"/>
</dbReference>
<dbReference type="CDD" id="cd00093">
    <property type="entry name" value="HTH_XRE"/>
    <property type="match status" value="1"/>
</dbReference>
<dbReference type="Pfam" id="PF01381">
    <property type="entry name" value="HTH_3"/>
    <property type="match status" value="1"/>
</dbReference>
<dbReference type="AlphaFoldDB" id="A0A1G6KR03"/>
<proteinExistence type="predicted"/>
<gene>
    <name evidence="2" type="ORF">SAMN04487864_10554</name>
</gene>
<dbReference type="InterPro" id="IPR001387">
    <property type="entry name" value="Cro/C1-type_HTH"/>
</dbReference>
<dbReference type="Gene3D" id="1.10.260.40">
    <property type="entry name" value="lambda repressor-like DNA-binding domains"/>
    <property type="match status" value="1"/>
</dbReference>
<dbReference type="SUPFAM" id="SSF47413">
    <property type="entry name" value="lambda repressor-like DNA-binding domains"/>
    <property type="match status" value="1"/>
</dbReference>
<name>A0A1G6KR03_9FIRM</name>
<sequence>MTKINMKTLTIKQEDRNPNSTESIAYRLNYIIRKRRYTAKEVASLTEDKTRGLKPISPATISLYINGKSAPNHSYTRRLARVLNVDPSWLSCDLPFDWINKPKQTPEVTELIEIYGRLNVKMQKNIMETARIAIAAMQNETNDKKNTDR</sequence>
<dbReference type="RefSeq" id="WP_093729995.1">
    <property type="nucleotide sequence ID" value="NZ_FMYW01000005.1"/>
</dbReference>
<organism evidence="2 3">
    <name type="scientific">Succiniclasticum ruminis</name>
    <dbReference type="NCBI Taxonomy" id="40841"/>
    <lineage>
        <taxon>Bacteria</taxon>
        <taxon>Bacillati</taxon>
        <taxon>Bacillota</taxon>
        <taxon>Negativicutes</taxon>
        <taxon>Acidaminococcales</taxon>
        <taxon>Acidaminococcaceae</taxon>
        <taxon>Succiniclasticum</taxon>
    </lineage>
</organism>
<reference evidence="3" key="1">
    <citation type="submission" date="2016-10" db="EMBL/GenBank/DDBJ databases">
        <authorList>
            <person name="Varghese N."/>
            <person name="Submissions S."/>
        </authorList>
    </citation>
    <scope>NUCLEOTIDE SEQUENCE [LARGE SCALE GENOMIC DNA]</scope>
    <source>
        <strain evidence="3">DSM 11005</strain>
    </source>
</reference>
<evidence type="ECO:0000313" key="3">
    <source>
        <dbReference type="Proteomes" id="UP000198943"/>
    </source>
</evidence>
<dbReference type="EMBL" id="FMYW01000005">
    <property type="protein sequence ID" value="SDC33519.1"/>
    <property type="molecule type" value="Genomic_DNA"/>
</dbReference>
<dbReference type="OrthoDB" id="9813662at2"/>
<evidence type="ECO:0000313" key="2">
    <source>
        <dbReference type="EMBL" id="SDC33519.1"/>
    </source>
</evidence>